<keyword evidence="7 13" id="KW-0547">Nucleotide-binding</keyword>
<dbReference type="GO" id="GO:0005524">
    <property type="term" value="F:ATP binding"/>
    <property type="evidence" value="ECO:0007669"/>
    <property type="project" value="UniProtKB-UniRule"/>
</dbReference>
<dbReference type="Pfam" id="PF00069">
    <property type="entry name" value="Pkinase"/>
    <property type="match status" value="1"/>
</dbReference>
<dbReference type="InterPro" id="IPR011009">
    <property type="entry name" value="Kinase-like_dom_sf"/>
</dbReference>
<keyword evidence="8 16" id="KW-0418">Kinase</keyword>
<comment type="subcellular location">
    <subcellularLocation>
        <location evidence="1">Bud neck</location>
    </subcellularLocation>
</comment>
<gene>
    <name evidence="16" type="ORF">PICST_67855</name>
</gene>
<feature type="region of interest" description="Disordered" evidence="14">
    <location>
        <begin position="453"/>
        <end position="479"/>
    </location>
</feature>
<evidence type="ECO:0000256" key="4">
    <source>
        <dbReference type="ARBA" id="ARBA00022527"/>
    </source>
</evidence>
<name>A3LVN1_PICST</name>
<dbReference type="GO" id="GO:0060258">
    <property type="term" value="P:negative regulation of filamentous growth"/>
    <property type="evidence" value="ECO:0007669"/>
    <property type="project" value="UniProtKB-ARBA"/>
</dbReference>
<comment type="similarity">
    <text evidence="2">Belongs to the protein kinase superfamily. CAMK Ser/Thr protein kinase family. NIM1 subfamily.</text>
</comment>
<organism evidence="16 17">
    <name type="scientific">Scheffersomyces stipitis (strain ATCC 58785 / CBS 6054 / NBRC 10063 / NRRL Y-11545)</name>
    <name type="common">Yeast</name>
    <name type="synonym">Pichia stipitis</name>
    <dbReference type="NCBI Taxonomy" id="322104"/>
    <lineage>
        <taxon>Eukaryota</taxon>
        <taxon>Fungi</taxon>
        <taxon>Dikarya</taxon>
        <taxon>Ascomycota</taxon>
        <taxon>Saccharomycotina</taxon>
        <taxon>Pichiomycetes</taxon>
        <taxon>Debaryomycetaceae</taxon>
        <taxon>Scheffersomyces</taxon>
    </lineage>
</organism>
<dbReference type="SUPFAM" id="SSF56112">
    <property type="entry name" value="Protein kinase-like (PK-like)"/>
    <property type="match status" value="1"/>
</dbReference>
<dbReference type="EMBL" id="CP000499">
    <property type="protein sequence ID" value="ABN67150.2"/>
    <property type="molecule type" value="Genomic_DNA"/>
</dbReference>
<protein>
    <recommendedName>
        <fullName evidence="3">non-specific serine/threonine protein kinase</fullName>
        <ecNumber evidence="3">2.7.11.1</ecNumber>
    </recommendedName>
</protein>
<dbReference type="InterPro" id="IPR008271">
    <property type="entry name" value="Ser/Thr_kinase_AS"/>
</dbReference>
<keyword evidence="17" id="KW-1185">Reference proteome</keyword>
<evidence type="ECO:0000256" key="11">
    <source>
        <dbReference type="ARBA" id="ARBA00047899"/>
    </source>
</evidence>
<evidence type="ECO:0000256" key="2">
    <source>
        <dbReference type="ARBA" id="ARBA00010791"/>
    </source>
</evidence>
<dbReference type="OrthoDB" id="504170at2759"/>
<dbReference type="Pfam" id="PF16797">
    <property type="entry name" value="Fungal_KA1"/>
    <property type="match status" value="1"/>
</dbReference>
<dbReference type="CDD" id="cd14081">
    <property type="entry name" value="STKc_BRSK1_2"/>
    <property type="match status" value="1"/>
</dbReference>
<dbReference type="HOGENOM" id="CLU_003363_0_1_1"/>
<dbReference type="PROSITE" id="PS00107">
    <property type="entry name" value="PROTEIN_KINASE_ATP"/>
    <property type="match status" value="1"/>
</dbReference>
<feature type="region of interest" description="Disordered" evidence="14">
    <location>
        <begin position="408"/>
        <end position="427"/>
    </location>
</feature>
<dbReference type="GO" id="GO:0005935">
    <property type="term" value="C:cellular bud neck"/>
    <property type="evidence" value="ECO:0007669"/>
    <property type="project" value="UniProtKB-SubCell"/>
</dbReference>
<dbReference type="Gene3D" id="1.10.510.10">
    <property type="entry name" value="Transferase(Phosphotransferase) domain 1"/>
    <property type="match status" value="1"/>
</dbReference>
<dbReference type="GO" id="GO:0030447">
    <property type="term" value="P:filamentous growth"/>
    <property type="evidence" value="ECO:0007669"/>
    <property type="project" value="UniProtKB-ARBA"/>
</dbReference>
<keyword evidence="5" id="KW-0597">Phosphoprotein</keyword>
<sequence length="1465" mass="164274">MTTLVHQQSHHSYESHSASYSSSVNVDKVVQSVTNATKRLSQISTNTNNSNKKRKSQNKIGPWKLGRTLGRGSTGRVRLAKNINTGKLAAVKIVPKSNFKKLENPKYKRSESVGSKERLPYGIEREIIIMKLISHPNIMGLYDVWENKNDLYLILEYIEGGELFDYLIKRGKLQEFEAINYFKQIIHGIGYLHQFNICHRDLKPENLLLDFNKNIKIADFGMAALEVREKLLETSCGSPHYASPEIVAGKNYHGAPSDIWSCGIILFALLTGHLPFDDENIRKLLLKVQNGKFIMPHDLSWEAKDLISKMLRVDPSERITIDNILTHPLLTKYPEPSIGDVPSSVNAIQNVGPIESVEKIDKEILKNLIVLFHNCEEHTIISKLLSPNKCPEKMFYYLLMKYRNDHTSSVSSSSNDDDAELTDSRQIPRSTSIVCTTTVDPQTGEKHVSVKRIPNSTSVHSNRSTSRNNKVLSNITNQTGSAKNFKASTSFNKKKTIMNKQVISRTSLNTMTSKVRRTPPNSSNNLHRPSSKPPYQEPPKLKRKLTGLLDLNDFEGEGQPKAATDPSEDKENIDLHSNSIKHSKSFDTKTLINFKQICDDMFSDSKPTTLQDTVIPEEVGRKRNPSQRRAPEPNENPRHSIASDKSSIVLDQEEKALQENAAKEVERRRQSLLLQEKQKAALEKLRKHQSNNDFSNLVTGSRHFTEPVRSSLDPRVNTLLRAKSLATPRPNYGSRNTLNGFNNNTNKVLNKLGIEVIPSPRKLNNGLKTSSSKNLAGYLLTSANNVESPKTGHEIFQDNNDNKKDISLDQFSKQEKEQRNILKPTTSANSFNVSPKRNSVQSSYYKSLLTDIDETKPIKEIKPSVLPEEEFLVKSSISKAQLPNPRFSRFSFGAILSESYAPEADATILNSIHTSAGTVVRKNKKSDTQETTKSLGQLKKSSTTNLLGLGIKMKESIKEDEGRLRSDSKKRVVSTASSRLSGPAAAAFISVNVSESVDEDTNNSNSLQKNAVSDYDSDADFENESDATMLDEIDFTRASTFTRSQEPSTRHRNNTLNLLEADLSNFELISSRTADIGKLNTSRPNMIENSETSNDTLLTHNEVDDEDSATSVTKSIETEKPTRLSDIDKPNLAHGSVKTSHIPVEEESDNESFAIGDNRSDILDQASIANTSIDDNNTFDFDESKHNSKIVEDENTSLKRTRVDTEIFSTMNMNNVRVQTPEVKANTNTTSVNHKVDFIPSLSLGYDTLDDDGQIITNKSGKQDVLRRFSMQPRRPAPKAPGMLEEEVKRPKRLSKIFPNVLNQNNDNQKTGSPVQASKSNWFKKFFQSITTPKIGSQEDTAAVSSKNMFIMDCSLTSSSLFRIIRMQLELKKIEGTIEKVHIDQEFGLINGVIPARYAHGRKLKFNIEIIDLINTSSLHLMKVKGNDKGFKNLVNIVSFIVKNEEEATGSRRSKAYKFSGFQQP</sequence>
<comment type="catalytic activity">
    <reaction evidence="11">
        <text>L-threonyl-[protein] + ATP = O-phospho-L-threonyl-[protein] + ADP + H(+)</text>
        <dbReference type="Rhea" id="RHEA:46608"/>
        <dbReference type="Rhea" id="RHEA-COMP:11060"/>
        <dbReference type="Rhea" id="RHEA-COMP:11605"/>
        <dbReference type="ChEBI" id="CHEBI:15378"/>
        <dbReference type="ChEBI" id="CHEBI:30013"/>
        <dbReference type="ChEBI" id="CHEBI:30616"/>
        <dbReference type="ChEBI" id="CHEBI:61977"/>
        <dbReference type="ChEBI" id="CHEBI:456216"/>
        <dbReference type="EC" id="2.7.11.1"/>
    </reaction>
</comment>
<comment type="catalytic activity">
    <reaction evidence="12">
        <text>L-seryl-[protein] + ATP = O-phospho-L-seryl-[protein] + ADP + H(+)</text>
        <dbReference type="Rhea" id="RHEA:17989"/>
        <dbReference type="Rhea" id="RHEA-COMP:9863"/>
        <dbReference type="Rhea" id="RHEA-COMP:11604"/>
        <dbReference type="ChEBI" id="CHEBI:15378"/>
        <dbReference type="ChEBI" id="CHEBI:29999"/>
        <dbReference type="ChEBI" id="CHEBI:30616"/>
        <dbReference type="ChEBI" id="CHEBI:83421"/>
        <dbReference type="ChEBI" id="CHEBI:456216"/>
        <dbReference type="EC" id="2.7.11.1"/>
    </reaction>
</comment>
<feature type="compositionally biased region" description="Acidic residues" evidence="14">
    <location>
        <begin position="1015"/>
        <end position="1027"/>
    </location>
</feature>
<evidence type="ECO:0000256" key="9">
    <source>
        <dbReference type="ARBA" id="ARBA00022840"/>
    </source>
</evidence>
<feature type="region of interest" description="Disordered" evidence="14">
    <location>
        <begin position="602"/>
        <end position="648"/>
    </location>
</feature>
<evidence type="ECO:0000256" key="14">
    <source>
        <dbReference type="SAM" id="MobiDB-lite"/>
    </source>
</evidence>
<feature type="compositionally biased region" description="Polar residues" evidence="14">
    <location>
        <begin position="454"/>
        <end position="479"/>
    </location>
</feature>
<feature type="region of interest" description="Disordered" evidence="14">
    <location>
        <begin position="995"/>
        <end position="1027"/>
    </location>
</feature>
<evidence type="ECO:0000256" key="13">
    <source>
        <dbReference type="PROSITE-ProRule" id="PRU10141"/>
    </source>
</evidence>
<dbReference type="GO" id="GO:0004674">
    <property type="term" value="F:protein serine/threonine kinase activity"/>
    <property type="evidence" value="ECO:0007669"/>
    <property type="project" value="UniProtKB-KW"/>
</dbReference>
<feature type="compositionally biased region" description="Polar residues" evidence="14">
    <location>
        <begin position="823"/>
        <end position="836"/>
    </location>
</feature>
<keyword evidence="10" id="KW-0175">Coiled coil</keyword>
<dbReference type="PANTHER" id="PTHR24346">
    <property type="entry name" value="MAP/MICROTUBULE AFFINITY-REGULATING KINASE"/>
    <property type="match status" value="1"/>
</dbReference>
<feature type="compositionally biased region" description="Low complexity" evidence="14">
    <location>
        <begin position="41"/>
        <end position="50"/>
    </location>
</feature>
<dbReference type="InterPro" id="IPR000719">
    <property type="entry name" value="Prot_kinase_dom"/>
</dbReference>
<dbReference type="PANTHER" id="PTHR24346:SF82">
    <property type="entry name" value="KP78A-RELATED"/>
    <property type="match status" value="1"/>
</dbReference>
<dbReference type="STRING" id="322104.A3LVN1"/>
<feature type="region of interest" description="Disordered" evidence="14">
    <location>
        <begin position="505"/>
        <end position="540"/>
    </location>
</feature>
<feature type="compositionally biased region" description="Polar residues" evidence="14">
    <location>
        <begin position="1002"/>
        <end position="1011"/>
    </location>
</feature>
<dbReference type="GO" id="GO:0035556">
    <property type="term" value="P:intracellular signal transduction"/>
    <property type="evidence" value="ECO:0007669"/>
    <property type="project" value="TreeGrafter"/>
</dbReference>
<dbReference type="GO" id="GO:0001558">
    <property type="term" value="P:regulation of cell growth"/>
    <property type="evidence" value="ECO:0007669"/>
    <property type="project" value="UniProtKB-ARBA"/>
</dbReference>
<dbReference type="InterPro" id="IPR031850">
    <property type="entry name" value="Fungal_KA1_dom"/>
</dbReference>
<dbReference type="InParanoid" id="A3LVN1"/>
<dbReference type="Proteomes" id="UP000002258">
    <property type="component" value="Chromosome 5"/>
</dbReference>
<dbReference type="PROSITE" id="PS00108">
    <property type="entry name" value="PROTEIN_KINASE_ST"/>
    <property type="match status" value="1"/>
</dbReference>
<reference evidence="16 17" key="1">
    <citation type="journal article" date="2007" name="Nat. Biotechnol.">
        <title>Genome sequence of the lignocellulose-bioconverting and xylose-fermenting yeast Pichia stipitis.</title>
        <authorList>
            <person name="Jeffries T.W."/>
            <person name="Grigoriev I.V."/>
            <person name="Grimwood J."/>
            <person name="Laplaza J.M."/>
            <person name="Aerts A."/>
            <person name="Salamov A."/>
            <person name="Schmutz J."/>
            <person name="Lindquist E."/>
            <person name="Dehal P."/>
            <person name="Shapiro H."/>
            <person name="Jin Y.S."/>
            <person name="Passoth V."/>
            <person name="Richardson P.M."/>
        </authorList>
    </citation>
    <scope>NUCLEOTIDE SEQUENCE [LARGE SCALE GENOMIC DNA]</scope>
    <source>
        <strain evidence="17">ATCC 58785 / CBS 6054 / NBRC 10063 / NRRL Y-11545</strain>
    </source>
</reference>
<feature type="region of interest" description="Disordered" evidence="14">
    <location>
        <begin position="37"/>
        <end position="72"/>
    </location>
</feature>
<feature type="region of interest" description="Disordered" evidence="14">
    <location>
        <begin position="552"/>
        <end position="573"/>
    </location>
</feature>
<dbReference type="FunFam" id="1.10.510.10:FF:000394">
    <property type="entry name" value="Serine/threonine-protein kinase HSL1"/>
    <property type="match status" value="1"/>
</dbReference>
<evidence type="ECO:0000256" key="6">
    <source>
        <dbReference type="ARBA" id="ARBA00022679"/>
    </source>
</evidence>
<evidence type="ECO:0000256" key="1">
    <source>
        <dbReference type="ARBA" id="ARBA00004266"/>
    </source>
</evidence>
<evidence type="ECO:0000313" key="17">
    <source>
        <dbReference type="Proteomes" id="UP000002258"/>
    </source>
</evidence>
<dbReference type="KEGG" id="pic:PICST_67855"/>
<proteinExistence type="inferred from homology"/>
<evidence type="ECO:0000256" key="8">
    <source>
        <dbReference type="ARBA" id="ARBA00022777"/>
    </source>
</evidence>
<keyword evidence="6" id="KW-0808">Transferase</keyword>
<dbReference type="InterPro" id="IPR017441">
    <property type="entry name" value="Protein_kinase_ATP_BS"/>
</dbReference>
<dbReference type="eggNOG" id="KOG0588">
    <property type="taxonomic scope" value="Eukaryota"/>
</dbReference>
<feature type="binding site" evidence="13">
    <location>
        <position position="92"/>
    </location>
    <ligand>
        <name>ATP</name>
        <dbReference type="ChEBI" id="CHEBI:30616"/>
    </ligand>
</feature>
<feature type="compositionally biased region" description="Polar residues" evidence="14">
    <location>
        <begin position="505"/>
        <end position="528"/>
    </location>
</feature>
<dbReference type="OMA" id="KGHNRFS"/>
<dbReference type="PROSITE" id="PS50011">
    <property type="entry name" value="PROTEIN_KINASE_DOM"/>
    <property type="match status" value="1"/>
</dbReference>
<feature type="domain" description="Protein kinase" evidence="15">
    <location>
        <begin position="63"/>
        <end position="330"/>
    </location>
</feature>
<evidence type="ECO:0000256" key="12">
    <source>
        <dbReference type="ARBA" id="ARBA00048679"/>
    </source>
</evidence>
<evidence type="ECO:0000259" key="15">
    <source>
        <dbReference type="PROSITE" id="PS50011"/>
    </source>
</evidence>
<keyword evidence="4" id="KW-0723">Serine/threonine-protein kinase</keyword>
<evidence type="ECO:0000313" key="16">
    <source>
        <dbReference type="EMBL" id="ABN67150.2"/>
    </source>
</evidence>
<dbReference type="SMART" id="SM00220">
    <property type="entry name" value="S_TKc"/>
    <property type="match status" value="1"/>
</dbReference>
<evidence type="ECO:0000256" key="5">
    <source>
        <dbReference type="ARBA" id="ARBA00022553"/>
    </source>
</evidence>
<dbReference type="EC" id="2.7.11.1" evidence="3"/>
<feature type="region of interest" description="Disordered" evidence="14">
    <location>
        <begin position="816"/>
        <end position="836"/>
    </location>
</feature>
<keyword evidence="9 13" id="KW-0067">ATP-binding</keyword>
<feature type="compositionally biased region" description="Basic and acidic residues" evidence="14">
    <location>
        <begin position="1116"/>
        <end position="1131"/>
    </location>
</feature>
<accession>A3LVN1</accession>
<feature type="region of interest" description="Disordered" evidence="14">
    <location>
        <begin position="1"/>
        <end position="21"/>
    </location>
</feature>
<feature type="region of interest" description="Disordered" evidence="14">
    <location>
        <begin position="1104"/>
        <end position="1137"/>
    </location>
</feature>
<feature type="compositionally biased region" description="Basic and acidic residues" evidence="14">
    <location>
        <begin position="629"/>
        <end position="642"/>
    </location>
</feature>
<dbReference type="RefSeq" id="XP_001385179.2">
    <property type="nucleotide sequence ID" value="XM_001385142.1"/>
</dbReference>
<evidence type="ECO:0000256" key="10">
    <source>
        <dbReference type="ARBA" id="ARBA00023054"/>
    </source>
</evidence>
<dbReference type="GO" id="GO:0005940">
    <property type="term" value="C:septin ring"/>
    <property type="evidence" value="ECO:0007669"/>
    <property type="project" value="UniProtKB-ARBA"/>
</dbReference>
<evidence type="ECO:0000256" key="7">
    <source>
        <dbReference type="ARBA" id="ARBA00022741"/>
    </source>
</evidence>
<dbReference type="GeneID" id="4839455"/>
<evidence type="ECO:0000256" key="3">
    <source>
        <dbReference type="ARBA" id="ARBA00012513"/>
    </source>
</evidence>